<feature type="domain" description="TonB-dependent receptor-like beta-barrel" evidence="15">
    <location>
        <begin position="337"/>
        <end position="750"/>
    </location>
</feature>
<keyword evidence="7" id="KW-0408">Iron</keyword>
<dbReference type="InterPro" id="IPR008969">
    <property type="entry name" value="CarboxyPept-like_regulatory"/>
</dbReference>
<dbReference type="Gene3D" id="2.170.130.10">
    <property type="entry name" value="TonB-dependent receptor, plug domain"/>
    <property type="match status" value="1"/>
</dbReference>
<proteinExistence type="inferred from homology"/>
<dbReference type="PANTHER" id="PTHR32552:SF68">
    <property type="entry name" value="FERRICHROME OUTER MEMBRANE TRANSPORTER_PHAGE RECEPTOR"/>
    <property type="match status" value="1"/>
</dbReference>
<evidence type="ECO:0000256" key="6">
    <source>
        <dbReference type="ARBA" id="ARBA00022729"/>
    </source>
</evidence>
<evidence type="ECO:0000256" key="1">
    <source>
        <dbReference type="ARBA" id="ARBA00004571"/>
    </source>
</evidence>
<evidence type="ECO:0000256" key="11">
    <source>
        <dbReference type="ARBA" id="ARBA00023237"/>
    </source>
</evidence>
<evidence type="ECO:0000256" key="8">
    <source>
        <dbReference type="ARBA" id="ARBA00023065"/>
    </source>
</evidence>
<dbReference type="EMBL" id="FUWH01000009">
    <property type="protein sequence ID" value="SKA06254.1"/>
    <property type="molecule type" value="Genomic_DNA"/>
</dbReference>
<protein>
    <submittedName>
        <fullName evidence="17">Iron complex outermembrane recepter protein</fullName>
    </submittedName>
</protein>
<keyword evidence="2 12" id="KW-0813">Transport</keyword>
<keyword evidence="8" id="KW-0406">Ion transport</keyword>
<dbReference type="GO" id="GO:0015344">
    <property type="term" value="F:siderophore uptake transmembrane transporter activity"/>
    <property type="evidence" value="ECO:0007669"/>
    <property type="project" value="TreeGrafter"/>
</dbReference>
<evidence type="ECO:0000256" key="14">
    <source>
        <dbReference type="SAM" id="SignalP"/>
    </source>
</evidence>
<evidence type="ECO:0000256" key="10">
    <source>
        <dbReference type="ARBA" id="ARBA00023136"/>
    </source>
</evidence>
<evidence type="ECO:0000259" key="15">
    <source>
        <dbReference type="Pfam" id="PF00593"/>
    </source>
</evidence>
<dbReference type="PANTHER" id="PTHR32552">
    <property type="entry name" value="FERRICHROME IRON RECEPTOR-RELATED"/>
    <property type="match status" value="1"/>
</dbReference>
<evidence type="ECO:0000256" key="12">
    <source>
        <dbReference type="PROSITE-ProRule" id="PRU01360"/>
    </source>
</evidence>
<dbReference type="InterPro" id="IPR037066">
    <property type="entry name" value="Plug_dom_sf"/>
</dbReference>
<keyword evidence="3 12" id="KW-1134">Transmembrane beta strand</keyword>
<dbReference type="Pfam" id="PF07715">
    <property type="entry name" value="Plug"/>
    <property type="match status" value="1"/>
</dbReference>
<dbReference type="SUPFAM" id="SSF49464">
    <property type="entry name" value="Carboxypeptidase regulatory domain-like"/>
    <property type="match status" value="1"/>
</dbReference>
<keyword evidence="9 13" id="KW-0798">TonB box</keyword>
<evidence type="ECO:0000256" key="3">
    <source>
        <dbReference type="ARBA" id="ARBA00022452"/>
    </source>
</evidence>
<accession>A0A1T4QRD8</accession>
<keyword evidence="5 12" id="KW-0812">Transmembrane</keyword>
<comment type="subcellular location">
    <subcellularLocation>
        <location evidence="1 12">Cell outer membrane</location>
        <topology evidence="1 12">Multi-pass membrane protein</topology>
    </subcellularLocation>
</comment>
<dbReference type="PROSITE" id="PS52016">
    <property type="entry name" value="TONB_DEPENDENT_REC_3"/>
    <property type="match status" value="1"/>
</dbReference>
<organism evidence="17 18">
    <name type="scientific">Sediminibacterium ginsengisoli</name>
    <dbReference type="NCBI Taxonomy" id="413434"/>
    <lineage>
        <taxon>Bacteria</taxon>
        <taxon>Pseudomonadati</taxon>
        <taxon>Bacteroidota</taxon>
        <taxon>Chitinophagia</taxon>
        <taxon>Chitinophagales</taxon>
        <taxon>Chitinophagaceae</taxon>
        <taxon>Sediminibacterium</taxon>
    </lineage>
</organism>
<dbReference type="InterPro" id="IPR039426">
    <property type="entry name" value="TonB-dep_rcpt-like"/>
</dbReference>
<evidence type="ECO:0000313" key="17">
    <source>
        <dbReference type="EMBL" id="SKA06254.1"/>
    </source>
</evidence>
<keyword evidence="6 14" id="KW-0732">Signal</keyword>
<feature type="signal peptide" evidence="14">
    <location>
        <begin position="1"/>
        <end position="19"/>
    </location>
</feature>
<gene>
    <name evidence="17" type="ORF">SAMN04488132_10950</name>
</gene>
<dbReference type="AlphaFoldDB" id="A0A1T4QRD8"/>
<feature type="domain" description="TonB-dependent receptor plug" evidence="16">
    <location>
        <begin position="117"/>
        <end position="224"/>
    </location>
</feature>
<dbReference type="Pfam" id="PF00593">
    <property type="entry name" value="TonB_dep_Rec_b-barrel"/>
    <property type="match status" value="1"/>
</dbReference>
<dbReference type="SUPFAM" id="SSF56935">
    <property type="entry name" value="Porins"/>
    <property type="match status" value="1"/>
</dbReference>
<evidence type="ECO:0000256" key="5">
    <source>
        <dbReference type="ARBA" id="ARBA00022692"/>
    </source>
</evidence>
<dbReference type="Pfam" id="PF13715">
    <property type="entry name" value="CarbopepD_reg_2"/>
    <property type="match status" value="1"/>
</dbReference>
<dbReference type="InterPro" id="IPR000531">
    <property type="entry name" value="Beta-barrel_TonB"/>
</dbReference>
<feature type="chain" id="PRO_5010534918" evidence="14">
    <location>
        <begin position="20"/>
        <end position="792"/>
    </location>
</feature>
<keyword evidence="11 12" id="KW-0998">Cell outer membrane</keyword>
<dbReference type="Proteomes" id="UP000190888">
    <property type="component" value="Unassembled WGS sequence"/>
</dbReference>
<dbReference type="STRING" id="413434.SAMN04488132_10950"/>
<sequence>MKKFLGTMSLAFLTLFALAQNKMLVKGIITDKQSRVPLAGASISLGSIRTVTDETGHFLFSRVGAGSYRLAVSSIGYQFFSQELAVKDAVTELNIALEPAVLYLEPLEVKAVRASDKAPFAKTNLSKEEISKNNLGQDIPFLLNQTPSVVVNADAGNGVGYTAMRIRGSDATRINVTLNGIPYNDAESMGTFFVNLPDFASSVNSIQVQRGVGTSSNGASAFGATLNLATNEYNEKPYAEFNNSFGSFNTWKNTVRAGSGLIDGHFTIDARLSKISSDGYIDRATSDLSSFYLSTAWMNKRSSLRFNLFSGKEKTYQAWYGVAESLLHTDRTNNPAGTEKSGAPYDNQTDNYTQTHYQLFFNHAFSNTWSFNTAAFLTRGYGYYEEYKADAAFSKYGLPNVTIGGTTITSSDLVRQRWLDNYFYGQTFSLRHKNGGNEFTFGGGWTRYDGTHFGTLPWIQLSSAPKDYRYYDYDAVKKDVNFYAKWQHQLGRYFTSFADLQYRNVNHTMNGFQGNPQLLVNRNFNFINPKAGITYARNGMQLYFSYALGNKEPNRDDFQASPLNQPKQETMHDFELGFEKKNSRFRFAADVYYMYYRNQLVLTGKINDVGASTRINVPYSYRLGLELQGSAILSDHFNVAANIAFSRNKISSFTEYIDNYDTNGQDAIAHRNTNISYSPAVVGGLTLNVLPVQQLTLSLVSKWVGKQYMDNTQNENRKLNAFFVQDARLSWQVNTRLFRDCRVIAQVNNLFNKQYEPNGFTYNYISGGATVTENGYYPMAGTNFVFGLNIGL</sequence>
<evidence type="ECO:0000256" key="13">
    <source>
        <dbReference type="RuleBase" id="RU003357"/>
    </source>
</evidence>
<evidence type="ECO:0000313" key="18">
    <source>
        <dbReference type="Proteomes" id="UP000190888"/>
    </source>
</evidence>
<dbReference type="Gene3D" id="2.40.170.20">
    <property type="entry name" value="TonB-dependent receptor, beta-barrel domain"/>
    <property type="match status" value="1"/>
</dbReference>
<dbReference type="InterPro" id="IPR012910">
    <property type="entry name" value="Plug_dom"/>
</dbReference>
<dbReference type="GO" id="GO:0009279">
    <property type="term" value="C:cell outer membrane"/>
    <property type="evidence" value="ECO:0007669"/>
    <property type="project" value="UniProtKB-SubCell"/>
</dbReference>
<dbReference type="Gene3D" id="2.60.40.1120">
    <property type="entry name" value="Carboxypeptidase-like, regulatory domain"/>
    <property type="match status" value="1"/>
</dbReference>
<dbReference type="InterPro" id="IPR036942">
    <property type="entry name" value="Beta-barrel_TonB_sf"/>
</dbReference>
<evidence type="ECO:0000256" key="7">
    <source>
        <dbReference type="ARBA" id="ARBA00023004"/>
    </source>
</evidence>
<dbReference type="RefSeq" id="WP_078832153.1">
    <property type="nucleotide sequence ID" value="NZ_FUWH01000009.1"/>
</dbReference>
<reference evidence="17 18" key="1">
    <citation type="submission" date="2017-02" db="EMBL/GenBank/DDBJ databases">
        <authorList>
            <person name="Peterson S.W."/>
        </authorList>
    </citation>
    <scope>NUCLEOTIDE SEQUENCE [LARGE SCALE GENOMIC DNA]</scope>
    <source>
        <strain evidence="17 18">DSM 22335</strain>
    </source>
</reference>
<name>A0A1T4QRD8_9BACT</name>
<evidence type="ECO:0000256" key="2">
    <source>
        <dbReference type="ARBA" id="ARBA00022448"/>
    </source>
</evidence>
<keyword evidence="10 12" id="KW-0472">Membrane</keyword>
<keyword evidence="18" id="KW-1185">Reference proteome</keyword>
<keyword evidence="4" id="KW-0410">Iron transport</keyword>
<comment type="similarity">
    <text evidence="12 13">Belongs to the TonB-dependent receptor family.</text>
</comment>
<dbReference type="OrthoDB" id="9761152at2"/>
<evidence type="ECO:0000256" key="9">
    <source>
        <dbReference type="ARBA" id="ARBA00023077"/>
    </source>
</evidence>
<evidence type="ECO:0000259" key="16">
    <source>
        <dbReference type="Pfam" id="PF07715"/>
    </source>
</evidence>
<evidence type="ECO:0000256" key="4">
    <source>
        <dbReference type="ARBA" id="ARBA00022496"/>
    </source>
</evidence>